<evidence type="ECO:0000313" key="5">
    <source>
        <dbReference type="Proteomes" id="UP001239626"/>
    </source>
</evidence>
<name>A0ABU0EEE3_9CELL</name>
<proteinExistence type="predicted"/>
<keyword evidence="2" id="KW-0732">Signal</keyword>
<accession>A0ABU0EEE3</accession>
<feature type="domain" description="DUF306" evidence="3">
    <location>
        <begin position="40"/>
        <end position="125"/>
    </location>
</feature>
<dbReference type="Gene3D" id="2.40.128.270">
    <property type="match status" value="1"/>
</dbReference>
<evidence type="ECO:0000259" key="3">
    <source>
        <dbReference type="Pfam" id="PF03724"/>
    </source>
</evidence>
<reference evidence="4 5" key="1">
    <citation type="submission" date="2023-07" db="EMBL/GenBank/DDBJ databases">
        <title>Sorghum-associated microbial communities from plants grown in Nebraska, USA.</title>
        <authorList>
            <person name="Schachtman D."/>
        </authorList>
    </citation>
    <scope>NUCLEOTIDE SEQUENCE [LARGE SCALE GENOMIC DNA]</scope>
    <source>
        <strain evidence="4 5">BE332</strain>
    </source>
</reference>
<feature type="region of interest" description="Disordered" evidence="1">
    <location>
        <begin position="28"/>
        <end position="49"/>
    </location>
</feature>
<dbReference type="InterPro" id="IPR038670">
    <property type="entry name" value="HslJ-like_sf"/>
</dbReference>
<keyword evidence="5" id="KW-1185">Reference proteome</keyword>
<organism evidence="4 5">
    <name type="scientific">Cellulomonas humilata</name>
    <dbReference type="NCBI Taxonomy" id="144055"/>
    <lineage>
        <taxon>Bacteria</taxon>
        <taxon>Bacillati</taxon>
        <taxon>Actinomycetota</taxon>
        <taxon>Actinomycetes</taxon>
        <taxon>Micrococcales</taxon>
        <taxon>Cellulomonadaceae</taxon>
        <taxon>Cellulomonas</taxon>
    </lineage>
</organism>
<evidence type="ECO:0000256" key="2">
    <source>
        <dbReference type="SAM" id="SignalP"/>
    </source>
</evidence>
<dbReference type="Proteomes" id="UP001239626">
    <property type="component" value="Unassembled WGS sequence"/>
</dbReference>
<evidence type="ECO:0000256" key="1">
    <source>
        <dbReference type="SAM" id="MobiDB-lite"/>
    </source>
</evidence>
<dbReference type="Pfam" id="PF03724">
    <property type="entry name" value="META"/>
    <property type="match status" value="1"/>
</dbReference>
<comment type="caution">
    <text evidence="4">The sequence shown here is derived from an EMBL/GenBank/DDBJ whole genome shotgun (WGS) entry which is preliminary data.</text>
</comment>
<dbReference type="InterPro" id="IPR005184">
    <property type="entry name" value="DUF306_Meta_HslJ"/>
</dbReference>
<dbReference type="RefSeq" id="WP_307491801.1">
    <property type="nucleotide sequence ID" value="NZ_JAUSVB010000002.1"/>
</dbReference>
<feature type="signal peptide" evidence="2">
    <location>
        <begin position="1"/>
        <end position="23"/>
    </location>
</feature>
<dbReference type="PROSITE" id="PS51257">
    <property type="entry name" value="PROKAR_LIPOPROTEIN"/>
    <property type="match status" value="1"/>
</dbReference>
<gene>
    <name evidence="4" type="ORF">J2X26_001946</name>
</gene>
<protein>
    <submittedName>
        <fullName evidence="4">Heat shock protein HslJ</fullName>
    </submittedName>
</protein>
<feature type="chain" id="PRO_5046864213" evidence="2">
    <location>
        <begin position="24"/>
        <end position="132"/>
    </location>
</feature>
<sequence>MRLSRRSVARSFVLVVVAGGVLAGCASSSGSGAELSDTDVEGEWTQTDSEPPVYLELAEDGGLTGSDGCNQLTGSWEVDGTTVVFGDLGATMMACEDVDTWLSGAESATVDGDEMTILGAGDKEIGTLEKSE</sequence>
<keyword evidence="4" id="KW-0346">Stress response</keyword>
<dbReference type="EMBL" id="JAUSVB010000002">
    <property type="protein sequence ID" value="MDQ0373635.1"/>
    <property type="molecule type" value="Genomic_DNA"/>
</dbReference>
<evidence type="ECO:0000313" key="4">
    <source>
        <dbReference type="EMBL" id="MDQ0373635.1"/>
    </source>
</evidence>